<dbReference type="PROSITE" id="PS01031">
    <property type="entry name" value="SHSP"/>
    <property type="match status" value="1"/>
</dbReference>
<proteinExistence type="inferred from homology"/>
<feature type="signal peptide" evidence="5">
    <location>
        <begin position="1"/>
        <end position="23"/>
    </location>
</feature>
<evidence type="ECO:0000256" key="5">
    <source>
        <dbReference type="SAM" id="SignalP"/>
    </source>
</evidence>
<protein>
    <recommendedName>
        <fullName evidence="6">SHSP domain-containing protein</fullName>
    </recommendedName>
</protein>
<evidence type="ECO:0000256" key="3">
    <source>
        <dbReference type="RuleBase" id="RU003616"/>
    </source>
</evidence>
<feature type="chain" id="PRO_5030952644" description="SHSP domain-containing protein" evidence="5">
    <location>
        <begin position="24"/>
        <end position="207"/>
    </location>
</feature>
<evidence type="ECO:0000256" key="1">
    <source>
        <dbReference type="ARBA" id="ARBA00023016"/>
    </source>
</evidence>
<dbReference type="Pfam" id="PF00011">
    <property type="entry name" value="HSP20"/>
    <property type="match status" value="2"/>
</dbReference>
<gene>
    <name evidence="7" type="ORF">CLAU1311_LOCUS6329</name>
</gene>
<evidence type="ECO:0000259" key="6">
    <source>
        <dbReference type="PROSITE" id="PS01031"/>
    </source>
</evidence>
<dbReference type="InterPro" id="IPR008978">
    <property type="entry name" value="HSP20-like_chaperone"/>
</dbReference>
<dbReference type="PANTHER" id="PTHR11527">
    <property type="entry name" value="HEAT-SHOCK PROTEIN 20 FAMILY MEMBER"/>
    <property type="match status" value="1"/>
</dbReference>
<evidence type="ECO:0000256" key="4">
    <source>
        <dbReference type="SAM" id="MobiDB-lite"/>
    </source>
</evidence>
<dbReference type="SUPFAM" id="SSF49764">
    <property type="entry name" value="HSP20-like chaperones"/>
    <property type="match status" value="1"/>
</dbReference>
<feature type="region of interest" description="Disordered" evidence="4">
    <location>
        <begin position="122"/>
        <end position="154"/>
    </location>
</feature>
<comment type="similarity">
    <text evidence="2 3">Belongs to the small heat shock protein (HSP20) family.</text>
</comment>
<keyword evidence="1" id="KW-0346">Stress response</keyword>
<dbReference type="InterPro" id="IPR002068">
    <property type="entry name" value="A-crystallin/Hsp20_dom"/>
</dbReference>
<name>A0A7S2Z5L9_9CHLO</name>
<feature type="domain" description="SHSP" evidence="6">
    <location>
        <begin position="71"/>
        <end position="207"/>
    </location>
</feature>
<evidence type="ECO:0000313" key="7">
    <source>
        <dbReference type="EMBL" id="CAE0023213.1"/>
    </source>
</evidence>
<sequence length="207" mass="22721">MRKVRSRLFVVVALAALCCTAAARPAAGAEAPRLSAPSPHFDLFEALEDLWQPFKPQTTSSPCLGGRLLSDSLWSEAAPLRADIQETDAAYTVQVDVPGRSKDDIQIEIERSVLRLSIEEACGQQQDQQDQLTTEGGEGEGDDEGRKVDAAKPRYLRRERPCASSSRVIKLRDVIDQEGVRAAVQDGVLTVRLPKDQAQMPKKIRIA</sequence>
<dbReference type="InterPro" id="IPR031107">
    <property type="entry name" value="Small_HSP"/>
</dbReference>
<keyword evidence="5" id="KW-0732">Signal</keyword>
<reference evidence="7" key="1">
    <citation type="submission" date="2021-01" db="EMBL/GenBank/DDBJ databases">
        <authorList>
            <person name="Corre E."/>
            <person name="Pelletier E."/>
            <person name="Niang G."/>
            <person name="Scheremetjew M."/>
            <person name="Finn R."/>
            <person name="Kale V."/>
            <person name="Holt S."/>
            <person name="Cochrane G."/>
            <person name="Meng A."/>
            <person name="Brown T."/>
            <person name="Cohen L."/>
        </authorList>
    </citation>
    <scope>NUCLEOTIDE SEQUENCE</scope>
    <source>
        <strain evidence="7">RCC856</strain>
    </source>
</reference>
<accession>A0A7S2Z5L9</accession>
<dbReference type="AlphaFoldDB" id="A0A7S2Z5L9"/>
<dbReference type="EMBL" id="HBHU01009684">
    <property type="protein sequence ID" value="CAE0023213.1"/>
    <property type="molecule type" value="Transcribed_RNA"/>
</dbReference>
<organism evidence="7">
    <name type="scientific">Chloropicon laureae</name>
    <dbReference type="NCBI Taxonomy" id="464258"/>
    <lineage>
        <taxon>Eukaryota</taxon>
        <taxon>Viridiplantae</taxon>
        <taxon>Chlorophyta</taxon>
        <taxon>Chloropicophyceae</taxon>
        <taxon>Chloropicales</taxon>
        <taxon>Chloropicaceae</taxon>
        <taxon>Chloropicon</taxon>
    </lineage>
</organism>
<feature type="compositionally biased region" description="Basic and acidic residues" evidence="4">
    <location>
        <begin position="144"/>
        <end position="154"/>
    </location>
</feature>
<evidence type="ECO:0000256" key="2">
    <source>
        <dbReference type="PROSITE-ProRule" id="PRU00285"/>
    </source>
</evidence>
<dbReference type="Gene3D" id="2.60.40.790">
    <property type="match status" value="1"/>
</dbReference>